<keyword evidence="5" id="KW-0539">Nucleus</keyword>
<protein>
    <recommendedName>
        <fullName evidence="6">MADS-box domain-containing protein</fullName>
    </recommendedName>
</protein>
<keyword evidence="2" id="KW-0805">Transcription regulation</keyword>
<proteinExistence type="predicted"/>
<sequence length="107" mass="12429">MWSLLNQMDSHLTSIYTPYTCNITDESQRKAAFNERKKDLIKEVSELSPLCGVEAYAIIHDANEPEPEVWPSHVTAHTVLERFHMSKEGGRQRKLYIKREEKAGIER</sequence>
<dbReference type="PROSITE" id="PS50066">
    <property type="entry name" value="MADS_BOX_2"/>
    <property type="match status" value="1"/>
</dbReference>
<dbReference type="EMBL" id="JAYDYQ010002534">
    <property type="protein sequence ID" value="KAK4484239.1"/>
    <property type="molecule type" value="Genomic_DNA"/>
</dbReference>
<evidence type="ECO:0000256" key="1">
    <source>
        <dbReference type="ARBA" id="ARBA00004123"/>
    </source>
</evidence>
<dbReference type="SMART" id="SM00432">
    <property type="entry name" value="MADS"/>
    <property type="match status" value="1"/>
</dbReference>
<comment type="subcellular location">
    <subcellularLocation>
        <location evidence="1">Nucleus</location>
    </subcellularLocation>
</comment>
<evidence type="ECO:0000256" key="5">
    <source>
        <dbReference type="ARBA" id="ARBA00023242"/>
    </source>
</evidence>
<dbReference type="InterPro" id="IPR002100">
    <property type="entry name" value="TF_MADSbox"/>
</dbReference>
<gene>
    <name evidence="7" type="ORF">RD792_011463</name>
</gene>
<dbReference type="SUPFAM" id="SSF55455">
    <property type="entry name" value="SRF-like"/>
    <property type="match status" value="1"/>
</dbReference>
<organism evidence="7 8">
    <name type="scientific">Penstemon davidsonii</name>
    <dbReference type="NCBI Taxonomy" id="160366"/>
    <lineage>
        <taxon>Eukaryota</taxon>
        <taxon>Viridiplantae</taxon>
        <taxon>Streptophyta</taxon>
        <taxon>Embryophyta</taxon>
        <taxon>Tracheophyta</taxon>
        <taxon>Spermatophyta</taxon>
        <taxon>Magnoliopsida</taxon>
        <taxon>eudicotyledons</taxon>
        <taxon>Gunneridae</taxon>
        <taxon>Pentapetalae</taxon>
        <taxon>asterids</taxon>
        <taxon>lamiids</taxon>
        <taxon>Lamiales</taxon>
        <taxon>Plantaginaceae</taxon>
        <taxon>Cheloneae</taxon>
        <taxon>Penstemon</taxon>
    </lineage>
</organism>
<evidence type="ECO:0000256" key="3">
    <source>
        <dbReference type="ARBA" id="ARBA00023125"/>
    </source>
</evidence>
<evidence type="ECO:0000259" key="6">
    <source>
        <dbReference type="PROSITE" id="PS50066"/>
    </source>
</evidence>
<evidence type="ECO:0000256" key="2">
    <source>
        <dbReference type="ARBA" id="ARBA00023015"/>
    </source>
</evidence>
<dbReference type="Gene3D" id="3.40.1810.10">
    <property type="entry name" value="Transcription factor, MADS-box"/>
    <property type="match status" value="1"/>
</dbReference>
<evidence type="ECO:0000313" key="8">
    <source>
        <dbReference type="Proteomes" id="UP001291926"/>
    </source>
</evidence>
<evidence type="ECO:0000256" key="4">
    <source>
        <dbReference type="ARBA" id="ARBA00023163"/>
    </source>
</evidence>
<dbReference type="Pfam" id="PF00319">
    <property type="entry name" value="SRF-TF"/>
    <property type="match status" value="1"/>
</dbReference>
<accession>A0ABR0D4N8</accession>
<dbReference type="InterPro" id="IPR036879">
    <property type="entry name" value="TF_MADSbox_sf"/>
</dbReference>
<feature type="domain" description="MADS-box" evidence="6">
    <location>
        <begin position="23"/>
        <end position="59"/>
    </location>
</feature>
<keyword evidence="3" id="KW-0238">DNA-binding</keyword>
<reference evidence="7 8" key="1">
    <citation type="journal article" date="2023" name="bioRxiv">
        <title>Genome report: Whole genome sequence and annotation of Penstemon davidsonii.</title>
        <authorList>
            <person name="Ostevik K.L."/>
            <person name="Alabady M."/>
            <person name="Zhang M."/>
            <person name="Rausher M.D."/>
        </authorList>
    </citation>
    <scope>NUCLEOTIDE SEQUENCE [LARGE SCALE GENOMIC DNA]</scope>
    <source>
        <strain evidence="7">DNT005</strain>
        <tissue evidence="7">Whole leaf</tissue>
    </source>
</reference>
<evidence type="ECO:0000313" key="7">
    <source>
        <dbReference type="EMBL" id="KAK4484239.1"/>
    </source>
</evidence>
<keyword evidence="8" id="KW-1185">Reference proteome</keyword>
<keyword evidence="4" id="KW-0804">Transcription</keyword>
<comment type="caution">
    <text evidence="7">The sequence shown here is derived from an EMBL/GenBank/DDBJ whole genome shotgun (WGS) entry which is preliminary data.</text>
</comment>
<dbReference type="Proteomes" id="UP001291926">
    <property type="component" value="Unassembled WGS sequence"/>
</dbReference>
<name>A0ABR0D4N8_9LAMI</name>